<name>A0ABU4EQ33_WILMA</name>
<keyword evidence="9" id="KW-1185">Reference proteome</keyword>
<dbReference type="Proteomes" id="UP001185792">
    <property type="component" value="Unassembled WGS sequence"/>
</dbReference>
<feature type="active site" evidence="5">
    <location>
        <position position="261"/>
    </location>
</feature>
<keyword evidence="2 6" id="KW-0560">Oxidoreductase</keyword>
<evidence type="ECO:0000256" key="6">
    <source>
        <dbReference type="RuleBase" id="RU003345"/>
    </source>
</evidence>
<dbReference type="Gene3D" id="3.40.309.10">
    <property type="entry name" value="Aldehyde Dehydrogenase, Chain A, domain 2"/>
    <property type="match status" value="1"/>
</dbReference>
<dbReference type="PROSITE" id="PS00070">
    <property type="entry name" value="ALDEHYDE_DEHYDR_CYS"/>
    <property type="match status" value="1"/>
</dbReference>
<dbReference type="InterPro" id="IPR016161">
    <property type="entry name" value="Ald_DH/histidinol_DH"/>
</dbReference>
<dbReference type="PANTHER" id="PTHR42804:SF1">
    <property type="entry name" value="ALDEHYDE DEHYDROGENASE-RELATED"/>
    <property type="match status" value="1"/>
</dbReference>
<evidence type="ECO:0000313" key="9">
    <source>
        <dbReference type="Proteomes" id="UP001185792"/>
    </source>
</evidence>
<evidence type="ECO:0000256" key="4">
    <source>
        <dbReference type="ARBA" id="ARBA00049194"/>
    </source>
</evidence>
<evidence type="ECO:0000259" key="7">
    <source>
        <dbReference type="Pfam" id="PF00171"/>
    </source>
</evidence>
<dbReference type="Pfam" id="PF00171">
    <property type="entry name" value="Aldedh"/>
    <property type="match status" value="1"/>
</dbReference>
<organism evidence="8 9">
    <name type="scientific">Williamsia marianensis</name>
    <dbReference type="NCBI Taxonomy" id="85044"/>
    <lineage>
        <taxon>Bacteria</taxon>
        <taxon>Bacillati</taxon>
        <taxon>Actinomycetota</taxon>
        <taxon>Actinomycetes</taxon>
        <taxon>Mycobacteriales</taxon>
        <taxon>Nocardiaceae</taxon>
        <taxon>Williamsia</taxon>
    </lineage>
</organism>
<comment type="catalytic activity">
    <reaction evidence="4">
        <text>an aldehyde + NAD(+) + H2O = a carboxylate + NADH + 2 H(+)</text>
        <dbReference type="Rhea" id="RHEA:16185"/>
        <dbReference type="ChEBI" id="CHEBI:15377"/>
        <dbReference type="ChEBI" id="CHEBI:15378"/>
        <dbReference type="ChEBI" id="CHEBI:17478"/>
        <dbReference type="ChEBI" id="CHEBI:29067"/>
        <dbReference type="ChEBI" id="CHEBI:57540"/>
        <dbReference type="ChEBI" id="CHEBI:57945"/>
        <dbReference type="EC" id="1.2.1.3"/>
    </reaction>
</comment>
<evidence type="ECO:0000256" key="5">
    <source>
        <dbReference type="PROSITE-ProRule" id="PRU10007"/>
    </source>
</evidence>
<dbReference type="InterPro" id="IPR016160">
    <property type="entry name" value="Ald_DH_CS_CYS"/>
</dbReference>
<dbReference type="SUPFAM" id="SSF53720">
    <property type="entry name" value="ALDH-like"/>
    <property type="match status" value="1"/>
</dbReference>
<sequence>MTATRCSSHDEVEAPPMDDRTELYIDGTWVPSDGGGTIDVFEAATGGLLARVPAGTEADVDAAVAAAKRAFPSWSQSPVADRVALLRRFADELLQREDELAETMAREVGTPIARSRSVQVGLGVTIFRTMADVLETLPMEERRGTSLILKVPAGVVGAITPWNYPLYQLAAKVAPAIAAGCTTVVKPSSVAPLAAFVVADIAHAIGLPPGVLNVVSGSGGRVGERLAGHPDVDLVSLTGSTSAGARVGQLAAAGIKKVTLELGGKSAFIVAPDADMDAALNAAVRSCYVNNGQTCTATTRLLVPADRLDEVERRLVELVGSQTIGDPLDETVDVGPMASQDQQQSVLKHLADVPADAKFLVGGPGDVDGLDERLRSGYFVRPTVVSRVDNNTPIARDEVFGPVLAVLTYRDIDDAVAITNDSEYGLSGAVFAADDDQAIAIARRLRTGQVSINGGRFNAMAPFGGMKKSGIGRELGPDGLDEYFEKISLQLRS</sequence>
<dbReference type="RefSeq" id="WP_317712526.1">
    <property type="nucleotide sequence ID" value="NZ_JAWLUM010000001.1"/>
</dbReference>
<dbReference type="InterPro" id="IPR029510">
    <property type="entry name" value="Ald_DH_CS_GLU"/>
</dbReference>
<comment type="caution">
    <text evidence="8">The sequence shown here is derived from an EMBL/GenBank/DDBJ whole genome shotgun (WGS) entry which is preliminary data.</text>
</comment>
<dbReference type="PROSITE" id="PS00687">
    <property type="entry name" value="ALDEHYDE_DEHYDR_GLU"/>
    <property type="match status" value="1"/>
</dbReference>
<reference evidence="8 9" key="1">
    <citation type="submission" date="2023-10" db="EMBL/GenBank/DDBJ databases">
        <title>Development of a sustainable strategy for remediation of hydrocarbon-contaminated territories based on the waste exchange concept.</title>
        <authorList>
            <person name="Krivoruchko A."/>
        </authorList>
    </citation>
    <scope>NUCLEOTIDE SEQUENCE [LARGE SCALE GENOMIC DNA]</scope>
    <source>
        <strain evidence="8 9">IEGM 1236</strain>
    </source>
</reference>
<dbReference type="InterPro" id="IPR015590">
    <property type="entry name" value="Aldehyde_DH_dom"/>
</dbReference>
<dbReference type="InterPro" id="IPR016163">
    <property type="entry name" value="Ald_DH_C"/>
</dbReference>
<dbReference type="EC" id="1.2.1.3" evidence="3"/>
<dbReference type="InterPro" id="IPR016162">
    <property type="entry name" value="Ald_DH_N"/>
</dbReference>
<dbReference type="EMBL" id="JAWLUM010000001">
    <property type="protein sequence ID" value="MDV7133360.1"/>
    <property type="molecule type" value="Genomic_DNA"/>
</dbReference>
<protein>
    <recommendedName>
        <fullName evidence="3">aldehyde dehydrogenase (NAD(+))</fullName>
        <ecNumber evidence="3">1.2.1.3</ecNumber>
    </recommendedName>
</protein>
<evidence type="ECO:0000256" key="2">
    <source>
        <dbReference type="ARBA" id="ARBA00023002"/>
    </source>
</evidence>
<evidence type="ECO:0000313" key="8">
    <source>
        <dbReference type="EMBL" id="MDV7133360.1"/>
    </source>
</evidence>
<feature type="domain" description="Aldehyde dehydrogenase" evidence="7">
    <location>
        <begin position="29"/>
        <end position="485"/>
    </location>
</feature>
<gene>
    <name evidence="8" type="ORF">R4198_06590</name>
</gene>
<comment type="similarity">
    <text evidence="1 6">Belongs to the aldehyde dehydrogenase family.</text>
</comment>
<dbReference type="PANTHER" id="PTHR42804">
    <property type="entry name" value="ALDEHYDE DEHYDROGENASE"/>
    <property type="match status" value="1"/>
</dbReference>
<evidence type="ECO:0000256" key="3">
    <source>
        <dbReference type="ARBA" id="ARBA00024226"/>
    </source>
</evidence>
<dbReference type="CDD" id="cd07138">
    <property type="entry name" value="ALDH_CddD_SSP0762"/>
    <property type="match status" value="1"/>
</dbReference>
<proteinExistence type="inferred from homology"/>
<evidence type="ECO:0000256" key="1">
    <source>
        <dbReference type="ARBA" id="ARBA00009986"/>
    </source>
</evidence>
<dbReference type="Gene3D" id="3.40.605.10">
    <property type="entry name" value="Aldehyde Dehydrogenase, Chain A, domain 1"/>
    <property type="match status" value="1"/>
</dbReference>
<accession>A0ABU4EQ33</accession>